<evidence type="ECO:0000256" key="1">
    <source>
        <dbReference type="ARBA" id="ARBA00022527"/>
    </source>
</evidence>
<dbReference type="Proteomes" id="UP000245946">
    <property type="component" value="Unassembled WGS sequence"/>
</dbReference>
<feature type="region of interest" description="Disordered" evidence="4">
    <location>
        <begin position="1"/>
        <end position="157"/>
    </location>
</feature>
<organism evidence="6 7">
    <name type="scientific">Tilletiopsis washingtonensis</name>
    <dbReference type="NCBI Taxonomy" id="58919"/>
    <lineage>
        <taxon>Eukaryota</taxon>
        <taxon>Fungi</taxon>
        <taxon>Dikarya</taxon>
        <taxon>Basidiomycota</taxon>
        <taxon>Ustilaginomycotina</taxon>
        <taxon>Exobasidiomycetes</taxon>
        <taxon>Entylomatales</taxon>
        <taxon>Entylomatales incertae sedis</taxon>
        <taxon>Tilletiopsis</taxon>
    </lineage>
</organism>
<sequence length="1328" mass="142307">MPILNAVAASAPSHHHHPHHHGAGVSPHHHPHPHQLYHARISPGPAMADHEMRGGISPLPAMMASPPHAASAASGGADAAKYASSSRSPRMPPDAAPSADSSPGVSMRQQHNGLPTPAPTSSSASAPSSSMHALSATPLTSTSSLAPPPSAQMPTTAASLMREGPRDFTLIKEVGDGSFGTVCLADWRSPLPSGTLLSPMQHPTTRPEYVGKRLVAIKKMKKPFPNWDECMKLKELKSLITISAHPNIIPLYDAFLMPVTKELHFVFECMEGNLYQLTKSRKGRPLAGGLVASIYQQIVRGLHHIHEHGYFHRDMKPENLLITTTGLADYPASSPSAPANAPPERDVLVIVKLADFGLARETLSRPPYTEYVSTRWYRAPEVLLRSRDYSNPVDMWALGTILAELVNLKPLFPGQSEVDQVLQITEVLGDPSPDYGVDDRGRVRGGGEWLGGVKMARSVGFTFPKAKPFTFSSLFSSRVPSALVDCIQDLLRYDPKARLTTQQCLDHTYFTDIAPRLLPPVAKAPPSAPAPTTQVPRAQLQPLPADRMAVDPSSPRRDVPPSHSAAPRSAKVPFGATGVDPRQLQAVRALQQQVQSQQAQAHQQQPLQQHAQPQQNGARAAAPEHRVPFYPQQQQRQPPVQPAARDSPMQIVGSPMREDAQTSSYATQWAPAPASKPREQYAAFPDSASTFAGSHASMQFDDVPMQMGELREAHGSSSTLRSSQEEQQQQAYQQQLYMRQQQQHQQQQHQQQQHQQQQHQQYQQHQQQQLRQFSGMAASTSQRTVYDDELSMALAQGERADSLGQLRQPSLARATTDADTSQETHVSVERRKSGKSGWGGMFSGKTDGAPLSGTARSFDEARAQQLQQQHPPMPGVAPTPAQQLAAEHAVPKDPKRARKEAEKAVREAEKAKRAAQEKAARDRARAVMQKRNQILASSNNRDQVEWLEGPSDKSRGKQPMLHSPALPRVAGSEYNGGLSPLGPAFAAGGHPSPGMGLAPPSALSSAWQPRSGDRSKPRAGDEHSVNSFEDLPDPRRVSLQSFATGDSDPGPGRPHMNPRPSYLHRQSSASSLSSAPSLVDASGRRYIGSLEAARQAHDNRSLSSLEFQLENLTAAERRQRTPGNVSPGPSHLAGSRPSASRQSHGSRTGSAHRQGSASPLHHSSLPRFHPYGTASSVGYSSQLPPLSSIAASGAGSVAASDYTGGAGGAPPTPGRPRSKSRTTAARGMSRGSAHSNTDGPMSAFASPAPHLAPLHSVSGGGINPMFHVPKPAGAAAMSPSGAAGGAAGQQQQQVMLPPFAELVASATEQPGASANGFMGYGRGAGEHH</sequence>
<dbReference type="Pfam" id="PF00069">
    <property type="entry name" value="Pkinase"/>
    <property type="match status" value="1"/>
</dbReference>
<dbReference type="Gene3D" id="1.10.510.10">
    <property type="entry name" value="Transferase(Phosphotransferase) domain 1"/>
    <property type="match status" value="1"/>
</dbReference>
<accession>A0A316Z3B9</accession>
<feature type="compositionally biased region" description="Basic and acidic residues" evidence="4">
    <location>
        <begin position="1011"/>
        <end position="1024"/>
    </location>
</feature>
<feature type="compositionally biased region" description="Low complexity" evidence="4">
    <location>
        <begin position="588"/>
        <end position="615"/>
    </location>
</feature>
<dbReference type="GO" id="GO:0005524">
    <property type="term" value="F:ATP binding"/>
    <property type="evidence" value="ECO:0007669"/>
    <property type="project" value="UniProtKB-KW"/>
</dbReference>
<dbReference type="CDD" id="cd07830">
    <property type="entry name" value="STKc_MAK_like"/>
    <property type="match status" value="1"/>
</dbReference>
<dbReference type="PROSITE" id="PS50011">
    <property type="entry name" value="PROTEIN_KINASE_DOM"/>
    <property type="match status" value="1"/>
</dbReference>
<feature type="compositionally biased region" description="Polar residues" evidence="4">
    <location>
        <begin position="1137"/>
        <end position="1157"/>
    </location>
</feature>
<evidence type="ECO:0000313" key="7">
    <source>
        <dbReference type="Proteomes" id="UP000245946"/>
    </source>
</evidence>
<proteinExistence type="predicted"/>
<dbReference type="InterPro" id="IPR011009">
    <property type="entry name" value="Kinase-like_dom_sf"/>
</dbReference>
<protein>
    <recommendedName>
        <fullName evidence="5">Protein kinase domain-containing protein</fullName>
    </recommendedName>
</protein>
<dbReference type="InterPro" id="IPR050117">
    <property type="entry name" value="MAPK"/>
</dbReference>
<feature type="compositionally biased region" description="Basic residues" evidence="4">
    <location>
        <begin position="13"/>
        <end position="37"/>
    </location>
</feature>
<dbReference type="OrthoDB" id="2158884at2759"/>
<feature type="region of interest" description="Disordered" evidence="4">
    <location>
        <begin position="711"/>
        <end position="782"/>
    </location>
</feature>
<feature type="compositionally biased region" description="Polar residues" evidence="4">
    <location>
        <begin position="930"/>
        <end position="941"/>
    </location>
</feature>
<feature type="compositionally biased region" description="Low complexity" evidence="4">
    <location>
        <begin position="725"/>
        <end position="772"/>
    </location>
</feature>
<feature type="region of interest" description="Disordered" evidence="4">
    <location>
        <begin position="520"/>
        <end position="576"/>
    </location>
</feature>
<feature type="compositionally biased region" description="Low complexity" evidence="4">
    <location>
        <begin position="1"/>
        <end position="12"/>
    </location>
</feature>
<keyword evidence="1" id="KW-0808">Transferase</keyword>
<feature type="region of interest" description="Disordered" evidence="4">
    <location>
        <begin position="800"/>
        <end position="1076"/>
    </location>
</feature>
<evidence type="ECO:0000256" key="2">
    <source>
        <dbReference type="ARBA" id="ARBA00022741"/>
    </source>
</evidence>
<dbReference type="GO" id="GO:0004674">
    <property type="term" value="F:protein serine/threonine kinase activity"/>
    <property type="evidence" value="ECO:0007669"/>
    <property type="project" value="UniProtKB-KW"/>
</dbReference>
<evidence type="ECO:0000313" key="6">
    <source>
        <dbReference type="EMBL" id="PWN95574.1"/>
    </source>
</evidence>
<feature type="compositionally biased region" description="Low complexity" evidence="4">
    <location>
        <begin position="57"/>
        <end position="89"/>
    </location>
</feature>
<dbReference type="RefSeq" id="XP_025595853.1">
    <property type="nucleotide sequence ID" value="XM_025739088.1"/>
</dbReference>
<evidence type="ECO:0000256" key="3">
    <source>
        <dbReference type="ARBA" id="ARBA00022840"/>
    </source>
</evidence>
<dbReference type="PANTHER" id="PTHR24055">
    <property type="entry name" value="MITOGEN-ACTIVATED PROTEIN KINASE"/>
    <property type="match status" value="1"/>
</dbReference>
<gene>
    <name evidence="6" type="ORF">FA09DRAFT_133071</name>
</gene>
<keyword evidence="7" id="KW-1185">Reference proteome</keyword>
<dbReference type="FunFam" id="1.10.510.10:FF:000314">
    <property type="entry name" value="Serine threonine-protein kinase mak"/>
    <property type="match status" value="1"/>
</dbReference>
<keyword evidence="2" id="KW-0547">Nucleotide-binding</keyword>
<dbReference type="Gene3D" id="3.30.200.20">
    <property type="entry name" value="Phosphorylase Kinase, domain 1"/>
    <property type="match status" value="1"/>
</dbReference>
<feature type="region of interest" description="Disordered" evidence="4">
    <location>
        <begin position="1202"/>
        <end position="1247"/>
    </location>
</feature>
<dbReference type="PROSITE" id="PS00108">
    <property type="entry name" value="PROTEIN_KINASE_ST"/>
    <property type="match status" value="1"/>
</dbReference>
<dbReference type="STRING" id="58919.A0A316Z3B9"/>
<feature type="region of interest" description="Disordered" evidence="4">
    <location>
        <begin position="656"/>
        <end position="680"/>
    </location>
</feature>
<feature type="compositionally biased region" description="Low complexity" evidence="4">
    <location>
        <begin position="119"/>
        <end position="145"/>
    </location>
</feature>
<dbReference type="GeneID" id="37266634"/>
<name>A0A316Z3B9_9BASI</name>
<feature type="compositionally biased region" description="Basic and acidic residues" evidence="4">
    <location>
        <begin position="889"/>
        <end position="925"/>
    </location>
</feature>
<feature type="region of interest" description="Disordered" evidence="4">
    <location>
        <begin position="588"/>
        <end position="623"/>
    </location>
</feature>
<dbReference type="SMART" id="SM00220">
    <property type="entry name" value="S_TKc"/>
    <property type="match status" value="1"/>
</dbReference>
<dbReference type="EMBL" id="KZ819303">
    <property type="protein sequence ID" value="PWN95574.1"/>
    <property type="molecule type" value="Genomic_DNA"/>
</dbReference>
<keyword evidence="1" id="KW-0723">Serine/threonine-protein kinase</keyword>
<dbReference type="InterPro" id="IPR000719">
    <property type="entry name" value="Prot_kinase_dom"/>
</dbReference>
<evidence type="ECO:0000259" key="5">
    <source>
        <dbReference type="PROSITE" id="PS50011"/>
    </source>
</evidence>
<keyword evidence="1" id="KW-0418">Kinase</keyword>
<evidence type="ECO:0000256" key="4">
    <source>
        <dbReference type="SAM" id="MobiDB-lite"/>
    </source>
</evidence>
<feature type="region of interest" description="Disordered" evidence="4">
    <location>
        <begin position="1115"/>
        <end position="1169"/>
    </location>
</feature>
<feature type="domain" description="Protein kinase" evidence="5">
    <location>
        <begin position="168"/>
        <end position="510"/>
    </location>
</feature>
<dbReference type="SUPFAM" id="SSF56112">
    <property type="entry name" value="Protein kinase-like (PK-like)"/>
    <property type="match status" value="1"/>
</dbReference>
<keyword evidence="3" id="KW-0067">ATP-binding</keyword>
<dbReference type="InterPro" id="IPR008271">
    <property type="entry name" value="Ser/Thr_kinase_AS"/>
</dbReference>
<feature type="compositionally biased region" description="Low complexity" evidence="4">
    <location>
        <begin position="1061"/>
        <end position="1076"/>
    </location>
</feature>
<reference evidence="6 7" key="1">
    <citation type="journal article" date="2018" name="Mol. Biol. Evol.">
        <title>Broad Genomic Sampling Reveals a Smut Pathogenic Ancestry of the Fungal Clade Ustilaginomycotina.</title>
        <authorList>
            <person name="Kijpornyongpan T."/>
            <person name="Mondo S.J."/>
            <person name="Barry K."/>
            <person name="Sandor L."/>
            <person name="Lee J."/>
            <person name="Lipzen A."/>
            <person name="Pangilinan J."/>
            <person name="LaButti K."/>
            <person name="Hainaut M."/>
            <person name="Henrissat B."/>
            <person name="Grigoriev I.V."/>
            <person name="Spatafora J.W."/>
            <person name="Aime M.C."/>
        </authorList>
    </citation>
    <scope>NUCLEOTIDE SEQUENCE [LARGE SCALE GENOMIC DNA]</scope>
    <source>
        <strain evidence="6 7">MCA 4186</strain>
    </source>
</reference>